<name>A0A1R2D192_9CILI</name>
<gene>
    <name evidence="2" type="ORF">SteCoe_1686</name>
</gene>
<proteinExistence type="predicted"/>
<evidence type="ECO:0000256" key="1">
    <source>
        <dbReference type="SAM" id="Coils"/>
    </source>
</evidence>
<keyword evidence="3" id="KW-1185">Reference proteome</keyword>
<dbReference type="Proteomes" id="UP000187209">
    <property type="component" value="Unassembled WGS sequence"/>
</dbReference>
<sequence>MSSPKQRIQKLKKDIQTLSQHFTTNIEKKVFKLPLQSIRNSQDQERDEIQQKINSFRIAANGREQTLQNQLKELQQKLRSLAIKKQNEVNTSRLTKDSYKNLLDKLRLELQKNNDEYQIALVSEQEKQRIHEGKFLAKAQVYAESLRPLEQEIVMLEKVKEIIENQFIGFQEKEQVLLNNIYMCKEDIYMILGGKIEYISLREEFEAKNEIFVEEYMDELGYFKEKDEYYKKIIKNTNMIIKYKEEVQRLQSKLSFCLVKILNNQEKLSQSIKDIESIINFSSEIKNSLELGRIEDNLSKKCADLDVEDIVNCILEMNSLEKFDIDEVILRLQYNEMRNIESQLRQEFEVEEKYFSESIIMKKYEKYNTENEEEDFRLRKLGFRNKMAAISQWKEEVEFIINQNMPNYSFFAQDKTIVQEFLINIGKTQNAEGKKDLETLANTYFNKVNIRYSMIQNYNSQLKEKFSLKQKYTQKKFKKRIEILNLQLETTRAKQQVQILLDKEKNIKSEHPVLSKNSIIQTFLGIKSNISSCDNLINSYTKSVDSIKLLIKHIQNQLQTLKRTKSLNKLSLSETIEDQKTTKLQIEKILEKQHKTRLSLMPFIDNDKLLILKEKVDNLTSELSKSNKQFMDFETGLQLKLTFIEQEESMLRSQQQALESALRNIEFETSRIKNMESHFKYDDMDAPNPDILLSPFRSKSALKRRNEMSNNEYFTGEIKDGNERSSIIEGNPYLELVVKPLGKKLILSAERNTSTPMKVLNKKYYRFRLEDITQKEKDFLDKIKPLLEGSEIYKKFITKSTAKVQSFEILDSLRIMPEQCGYALRKFFLHKSLNKIHVTQALKPGFESTISSDCLMAPILSLNTILVLKTQGHLNKGDLDYDKINDKSRDFVGLDGSSERFNKQCQNIVYYPFCIGLAKGENIELIAKGYEILKQWVNGINALVKYKKLIPKLKSRIEAYTTV</sequence>
<organism evidence="2 3">
    <name type="scientific">Stentor coeruleus</name>
    <dbReference type="NCBI Taxonomy" id="5963"/>
    <lineage>
        <taxon>Eukaryota</taxon>
        <taxon>Sar</taxon>
        <taxon>Alveolata</taxon>
        <taxon>Ciliophora</taxon>
        <taxon>Postciliodesmatophora</taxon>
        <taxon>Heterotrichea</taxon>
        <taxon>Heterotrichida</taxon>
        <taxon>Stentoridae</taxon>
        <taxon>Stentor</taxon>
    </lineage>
</organism>
<comment type="caution">
    <text evidence="2">The sequence shown here is derived from an EMBL/GenBank/DDBJ whole genome shotgun (WGS) entry which is preliminary data.</text>
</comment>
<feature type="coiled-coil region" evidence="1">
    <location>
        <begin position="57"/>
        <end position="166"/>
    </location>
</feature>
<feature type="coiled-coil region" evidence="1">
    <location>
        <begin position="609"/>
        <end position="678"/>
    </location>
</feature>
<dbReference type="OrthoDB" id="313596at2759"/>
<dbReference type="AlphaFoldDB" id="A0A1R2D192"/>
<dbReference type="EMBL" id="MPUH01000018">
    <property type="protein sequence ID" value="OMJ94993.1"/>
    <property type="molecule type" value="Genomic_DNA"/>
</dbReference>
<evidence type="ECO:0000313" key="3">
    <source>
        <dbReference type="Proteomes" id="UP000187209"/>
    </source>
</evidence>
<reference evidence="2 3" key="1">
    <citation type="submission" date="2016-11" db="EMBL/GenBank/DDBJ databases">
        <title>The macronuclear genome of Stentor coeruleus: a giant cell with tiny introns.</title>
        <authorList>
            <person name="Slabodnick M."/>
            <person name="Ruby J.G."/>
            <person name="Reiff S.B."/>
            <person name="Swart E.C."/>
            <person name="Gosai S."/>
            <person name="Prabakaran S."/>
            <person name="Witkowska E."/>
            <person name="Larue G.E."/>
            <person name="Fisher S."/>
            <person name="Freeman R.M."/>
            <person name="Gunawardena J."/>
            <person name="Chu W."/>
            <person name="Stover N.A."/>
            <person name="Gregory B.D."/>
            <person name="Nowacki M."/>
            <person name="Derisi J."/>
            <person name="Roy S.W."/>
            <person name="Marshall W.F."/>
            <person name="Sood P."/>
        </authorList>
    </citation>
    <scope>NUCLEOTIDE SEQUENCE [LARGE SCALE GENOMIC DNA]</scope>
    <source>
        <strain evidence="2">WM001</strain>
    </source>
</reference>
<protein>
    <recommendedName>
        <fullName evidence="4">PH domain-containing protein</fullName>
    </recommendedName>
</protein>
<evidence type="ECO:0000313" key="2">
    <source>
        <dbReference type="EMBL" id="OMJ94993.1"/>
    </source>
</evidence>
<keyword evidence="1" id="KW-0175">Coiled coil</keyword>
<evidence type="ECO:0008006" key="4">
    <source>
        <dbReference type="Google" id="ProtNLM"/>
    </source>
</evidence>
<accession>A0A1R2D192</accession>